<dbReference type="AlphaFoldDB" id="A0A5B8S468"/>
<dbReference type="RefSeq" id="WP_147089883.1">
    <property type="nucleotide sequence ID" value="NZ_BAABJD010000001.1"/>
</dbReference>
<dbReference type="Gene3D" id="2.40.10.220">
    <property type="entry name" value="predicted glycosyltransferase like domains"/>
    <property type="match status" value="1"/>
</dbReference>
<name>A0A5B8S468_9SPHN</name>
<dbReference type="EMBL" id="CP042345">
    <property type="protein sequence ID" value="QEA15872.1"/>
    <property type="molecule type" value="Genomic_DNA"/>
</dbReference>
<evidence type="ECO:0000259" key="1">
    <source>
        <dbReference type="Pfam" id="PF07238"/>
    </source>
</evidence>
<proteinExistence type="predicted"/>
<sequence>MGAQNPQPLAHCGRRASSRLRVRLPAELIMLDGQGPAVIENISATGARISSKFVLRPGASCILRLAGLELFADVAWCAQGFIGLMFEEPLAQDRLIALRNLDPADLANDRAARQDWARGFVNGTVGRRC</sequence>
<dbReference type="InterPro" id="IPR009875">
    <property type="entry name" value="PilZ_domain"/>
</dbReference>
<feature type="domain" description="PilZ" evidence="1">
    <location>
        <begin position="14"/>
        <end position="93"/>
    </location>
</feature>
<reference evidence="2 3" key="1">
    <citation type="journal article" date="2013" name="J. Microbiol. Biotechnol.">
        <title>Novosphingobium ginsenosidimutans sp. nov., with the ability to convert ginsenoside.</title>
        <authorList>
            <person name="Kim J.K."/>
            <person name="He D."/>
            <person name="Liu Q.M."/>
            <person name="Park H.Y."/>
            <person name="Jung M.S."/>
            <person name="Yoon M.H."/>
            <person name="Kim S.C."/>
            <person name="Im W.T."/>
        </authorList>
    </citation>
    <scope>NUCLEOTIDE SEQUENCE [LARGE SCALE GENOMIC DNA]</scope>
    <source>
        <strain evidence="2 3">FW-6</strain>
    </source>
</reference>
<gene>
    <name evidence="2" type="ORF">FRF71_06785</name>
</gene>
<accession>A0A5B8S468</accession>
<dbReference type="KEGG" id="ngf:FRF71_06785"/>
<dbReference type="OrthoDB" id="7594866at2"/>
<evidence type="ECO:0000313" key="2">
    <source>
        <dbReference type="EMBL" id="QEA15872.1"/>
    </source>
</evidence>
<protein>
    <submittedName>
        <fullName evidence="2">PilZ domain-containing protein</fullName>
    </submittedName>
</protein>
<keyword evidence="3" id="KW-1185">Reference proteome</keyword>
<evidence type="ECO:0000313" key="3">
    <source>
        <dbReference type="Proteomes" id="UP000321172"/>
    </source>
</evidence>
<dbReference type="SUPFAM" id="SSF141371">
    <property type="entry name" value="PilZ domain-like"/>
    <property type="match status" value="1"/>
</dbReference>
<dbReference type="Pfam" id="PF07238">
    <property type="entry name" value="PilZ"/>
    <property type="match status" value="1"/>
</dbReference>
<dbReference type="GO" id="GO:0035438">
    <property type="term" value="F:cyclic-di-GMP binding"/>
    <property type="evidence" value="ECO:0007669"/>
    <property type="project" value="InterPro"/>
</dbReference>
<organism evidence="2 3">
    <name type="scientific">Novosphingobium ginsenosidimutans</name>
    <dbReference type="NCBI Taxonomy" id="1176536"/>
    <lineage>
        <taxon>Bacteria</taxon>
        <taxon>Pseudomonadati</taxon>
        <taxon>Pseudomonadota</taxon>
        <taxon>Alphaproteobacteria</taxon>
        <taxon>Sphingomonadales</taxon>
        <taxon>Sphingomonadaceae</taxon>
        <taxon>Novosphingobium</taxon>
    </lineage>
</organism>
<dbReference type="Proteomes" id="UP000321172">
    <property type="component" value="Chromosome"/>
</dbReference>